<dbReference type="Pfam" id="PF01656">
    <property type="entry name" value="CbiA"/>
    <property type="match status" value="1"/>
</dbReference>
<evidence type="ECO:0000256" key="2">
    <source>
        <dbReference type="ARBA" id="ARBA00022598"/>
    </source>
</evidence>
<dbReference type="InterPro" id="IPR011698">
    <property type="entry name" value="GATase_3"/>
</dbReference>
<gene>
    <name evidence="7" type="primary">cbiA</name>
    <name evidence="10" type="ORF">KP004_18210</name>
</gene>
<evidence type="ECO:0000259" key="9">
    <source>
        <dbReference type="Pfam" id="PF07685"/>
    </source>
</evidence>
<accession>A0ABX8J6X6</accession>
<keyword evidence="11" id="KW-1185">Reference proteome</keyword>
<dbReference type="InterPro" id="IPR002586">
    <property type="entry name" value="CobQ/CobB/MinD/ParA_Nub-bd_dom"/>
</dbReference>
<comment type="pathway">
    <text evidence="7">Cofactor biosynthesis; adenosylcobalamin biosynthesis; cob(II)yrinate a,c-diamide from sirohydrochlorin (anaerobic route): step 10/10.</text>
</comment>
<comment type="catalytic activity">
    <reaction evidence="7">
        <text>cob(II)yrinate + 2 L-glutamine + 2 ATP + 2 H2O = cob(II)yrinate a,c diamide + 2 L-glutamate + 2 ADP + 2 phosphate + 2 H(+)</text>
        <dbReference type="Rhea" id="RHEA:26289"/>
        <dbReference type="ChEBI" id="CHEBI:15377"/>
        <dbReference type="ChEBI" id="CHEBI:15378"/>
        <dbReference type="ChEBI" id="CHEBI:29985"/>
        <dbReference type="ChEBI" id="CHEBI:30616"/>
        <dbReference type="ChEBI" id="CHEBI:43474"/>
        <dbReference type="ChEBI" id="CHEBI:58359"/>
        <dbReference type="ChEBI" id="CHEBI:58537"/>
        <dbReference type="ChEBI" id="CHEBI:58894"/>
        <dbReference type="ChEBI" id="CHEBI:456216"/>
        <dbReference type="EC" id="6.3.5.11"/>
    </reaction>
</comment>
<organism evidence="10 11">
    <name type="scientific">Geomonas oryzisoli</name>
    <dbReference type="NCBI Taxonomy" id="2847992"/>
    <lineage>
        <taxon>Bacteria</taxon>
        <taxon>Pseudomonadati</taxon>
        <taxon>Thermodesulfobacteriota</taxon>
        <taxon>Desulfuromonadia</taxon>
        <taxon>Geobacterales</taxon>
        <taxon>Geobacteraceae</taxon>
        <taxon>Geomonas</taxon>
    </lineage>
</organism>
<dbReference type="CDD" id="cd05388">
    <property type="entry name" value="CobB_N"/>
    <property type="match status" value="1"/>
</dbReference>
<evidence type="ECO:0000256" key="4">
    <source>
        <dbReference type="ARBA" id="ARBA00022840"/>
    </source>
</evidence>
<dbReference type="HAMAP" id="MF_00027">
    <property type="entry name" value="CobB_CbiA"/>
    <property type="match status" value="1"/>
</dbReference>
<feature type="active site" description="Nucleophile" evidence="7">
    <location>
        <position position="334"/>
    </location>
</feature>
<keyword evidence="2 7" id="KW-0436">Ligase</keyword>
<reference evidence="10 11" key="1">
    <citation type="submission" date="2021-06" db="EMBL/GenBank/DDBJ databases">
        <title>Gemonas diversity in paddy soil.</title>
        <authorList>
            <person name="Liu G."/>
        </authorList>
    </citation>
    <scope>NUCLEOTIDE SEQUENCE [LARGE SCALE GENOMIC DNA]</scope>
    <source>
        <strain evidence="10 11">RG10</strain>
    </source>
</reference>
<keyword evidence="3 7" id="KW-0547">Nucleotide-binding</keyword>
<comment type="similarity">
    <text evidence="7">Belongs to the CobB/CbiA family.</text>
</comment>
<evidence type="ECO:0000313" key="11">
    <source>
        <dbReference type="Proteomes" id="UP000683557"/>
    </source>
</evidence>
<evidence type="ECO:0000313" key="10">
    <source>
        <dbReference type="EMBL" id="QWV93077.1"/>
    </source>
</evidence>
<comment type="miscellaneous">
    <text evidence="7">The a and c carboxylates of cobyrinate are activated for nucleophilic attack via formation of a phosphorylated intermediate by ATP. CbiA catalyzes first the amidation of the c-carboxylate, and then that of the a-carboxylate.</text>
</comment>
<comment type="cofactor">
    <cofactor evidence="1 7">
        <name>Mg(2+)</name>
        <dbReference type="ChEBI" id="CHEBI:18420"/>
    </cofactor>
</comment>
<keyword evidence="6 7" id="KW-0315">Glutamine amidotransferase</keyword>
<dbReference type="Proteomes" id="UP000683557">
    <property type="component" value="Chromosome"/>
</dbReference>
<dbReference type="PANTHER" id="PTHR43873">
    <property type="entry name" value="COBYRINATE A,C-DIAMIDE SYNTHASE"/>
    <property type="match status" value="1"/>
</dbReference>
<dbReference type="InterPro" id="IPR004484">
    <property type="entry name" value="CbiA/CobB_synth"/>
</dbReference>
<evidence type="ECO:0000256" key="5">
    <source>
        <dbReference type="ARBA" id="ARBA00022842"/>
    </source>
</evidence>
<dbReference type="NCBIfam" id="TIGR00379">
    <property type="entry name" value="cobB"/>
    <property type="match status" value="1"/>
</dbReference>
<evidence type="ECO:0000256" key="3">
    <source>
        <dbReference type="ARBA" id="ARBA00022741"/>
    </source>
</evidence>
<evidence type="ECO:0000256" key="7">
    <source>
        <dbReference type="HAMAP-Rule" id="MF_00027"/>
    </source>
</evidence>
<dbReference type="Pfam" id="PF07685">
    <property type="entry name" value="GATase_3"/>
    <property type="match status" value="1"/>
</dbReference>
<feature type="domain" description="CobB/CobQ-like glutamine amidotransferase" evidence="9">
    <location>
        <begin position="251"/>
        <end position="442"/>
    </location>
</feature>
<evidence type="ECO:0000256" key="6">
    <source>
        <dbReference type="ARBA" id="ARBA00022962"/>
    </source>
</evidence>
<keyword evidence="7" id="KW-0169">Cobalamin biosynthesis</keyword>
<dbReference type="PANTHER" id="PTHR43873:SF1">
    <property type="entry name" value="COBYRINATE A,C-DIAMIDE SYNTHASE"/>
    <property type="match status" value="1"/>
</dbReference>
<evidence type="ECO:0000259" key="8">
    <source>
        <dbReference type="Pfam" id="PF01656"/>
    </source>
</evidence>
<evidence type="ECO:0000256" key="1">
    <source>
        <dbReference type="ARBA" id="ARBA00001946"/>
    </source>
</evidence>
<dbReference type="EMBL" id="CP076723">
    <property type="protein sequence ID" value="QWV93077.1"/>
    <property type="molecule type" value="Genomic_DNA"/>
</dbReference>
<keyword evidence="4 7" id="KW-0067">ATP-binding</keyword>
<dbReference type="RefSeq" id="WP_216799827.1">
    <property type="nucleotide sequence ID" value="NZ_CP076723.1"/>
</dbReference>
<proteinExistence type="inferred from homology"/>
<comment type="function">
    <text evidence="7">Catalyzes the ATP-dependent amidation of the two carboxylate groups at positions a and c of cobyrinate, using either L-glutamine or ammonia as the nitrogen source.</text>
</comment>
<dbReference type="NCBIfam" id="NF002204">
    <property type="entry name" value="PRK01077.1"/>
    <property type="match status" value="1"/>
</dbReference>
<dbReference type="PROSITE" id="PS51274">
    <property type="entry name" value="GATASE_COBBQ"/>
    <property type="match status" value="1"/>
</dbReference>
<keyword evidence="5 7" id="KW-0460">Magnesium</keyword>
<protein>
    <recommendedName>
        <fullName evidence="7">Cobyrinate a,c-diamide synthase</fullName>
        <ecNumber evidence="7">6.3.5.11</ecNumber>
    </recommendedName>
    <alternativeName>
        <fullName evidence="7">Cobyrinic acid a,c-diamide synthetase</fullName>
    </alternativeName>
</protein>
<feature type="site" description="Increases nucleophilicity of active site Cys" evidence="7">
    <location>
        <position position="436"/>
    </location>
</feature>
<comment type="domain">
    <text evidence="7">Comprises of two domains. The C-terminal domain contains the binding site for glutamine and catalyzes the hydrolysis of this substrate to glutamate and ammonia. The N-terminal domain is anticipated to bind ATP and cobyrinate and catalyzes the ultimate synthesis of the diamide product. The ammonia produced via the glutaminase domain is probably translocated to the adjacent domain via a molecular tunnel, where it reacts with an activated intermediate.</text>
</comment>
<dbReference type="EC" id="6.3.5.11" evidence="7"/>
<dbReference type="CDD" id="cd03130">
    <property type="entry name" value="GATase1_CobB"/>
    <property type="match status" value="1"/>
</dbReference>
<name>A0ABX8J6X6_9BACT</name>
<feature type="domain" description="CobQ/CobB/MinD/ParA nucleotide binding" evidence="8">
    <location>
        <begin position="4"/>
        <end position="190"/>
    </location>
</feature>
<sequence>MKRIVIAAPHSGSGKTTVTLGIMAALRRRDLKVAPFKVGPDFIDPGYHTLVTGVPSVNLDGWMCAPSFLRDTFALHAASADVAVIEGVMGLFDGIDGVSDAGSTAQVAKELAAPVILVVDARSQARSAAALVGGFAGFDPAVRVAAVIFNNVASANHERILREALEAHLPEVPVLGCLPRDASLAIPSRHLGLTTAEDNPLSAEFLDHLVEVVERHLDLELLLGMGQQDLPALPHGAQATAEPDNRPQPVRIAVARDAAFCFAYPDNLRLLEENGAEVCCFSPLEEEALPEGIGGIYLPGGYPELFAEKLAANEPMKRAIRQSIEAGMPVYAECGGFIYLTEGLAGGEGTFQLVGIFPVRTRMLPRRKALGYREIELVEDAVIGTRGTVARGHEFHYSEMEEMPEGFERLYRVSRKGVDLGGEGYRYRNCLASYIHLHFGSSPGIARDFVGHCRAYRTRSLT</sequence>